<proteinExistence type="predicted"/>
<dbReference type="EMBL" id="KQ964570">
    <property type="protein sequence ID" value="KXN68557.1"/>
    <property type="molecule type" value="Genomic_DNA"/>
</dbReference>
<dbReference type="InterPro" id="IPR036157">
    <property type="entry name" value="dUTPase-like_sf"/>
</dbReference>
<keyword evidence="2" id="KW-1185">Reference proteome</keyword>
<feature type="non-terminal residue" evidence="1">
    <location>
        <position position="287"/>
    </location>
</feature>
<evidence type="ECO:0000313" key="2">
    <source>
        <dbReference type="Proteomes" id="UP000070444"/>
    </source>
</evidence>
<name>A0A137P0K1_CONC2</name>
<sequence>MAFLVLLMPKATIPKYLPKWSVVYLLDPYKWGDIELERFRVMDRQHPLGLPNPALSASFPQEILYLARSKAKIHNFLTSKKQYAPIAQGIRRKCNEKGELPLIATETVTIMPKERNVIKTGISINCSEGFKLELKNVNTINSQMGLIILETTLSGESEEEILIWIFNSSNSPKMIVDGDLLANIVCNRVILPKIGIQGSENLPPDFKRKNNKMDKLELDTGIREQVTDTCPILVIKLDDVSLAAFLDGGCSKNIIDYSLVQSLGWSDRITENNTRFGVVGGTTSNAI</sequence>
<dbReference type="Gene3D" id="2.70.40.10">
    <property type="match status" value="1"/>
</dbReference>
<evidence type="ECO:0000313" key="1">
    <source>
        <dbReference type="EMBL" id="KXN68557.1"/>
    </source>
</evidence>
<protein>
    <submittedName>
        <fullName evidence="1">Uncharacterized protein</fullName>
    </submittedName>
</protein>
<dbReference type="Proteomes" id="UP000070444">
    <property type="component" value="Unassembled WGS sequence"/>
</dbReference>
<reference evidence="1 2" key="1">
    <citation type="journal article" date="2015" name="Genome Biol. Evol.">
        <title>Phylogenomic analyses indicate that early fungi evolved digesting cell walls of algal ancestors of land plants.</title>
        <authorList>
            <person name="Chang Y."/>
            <person name="Wang S."/>
            <person name="Sekimoto S."/>
            <person name="Aerts A.L."/>
            <person name="Choi C."/>
            <person name="Clum A."/>
            <person name="LaButti K.M."/>
            <person name="Lindquist E.A."/>
            <person name="Yee Ngan C."/>
            <person name="Ohm R.A."/>
            <person name="Salamov A.A."/>
            <person name="Grigoriev I.V."/>
            <person name="Spatafora J.W."/>
            <person name="Berbee M.L."/>
        </authorList>
    </citation>
    <scope>NUCLEOTIDE SEQUENCE [LARGE SCALE GENOMIC DNA]</scope>
    <source>
        <strain evidence="1 2">NRRL 28638</strain>
    </source>
</reference>
<dbReference type="SUPFAM" id="SSF51283">
    <property type="entry name" value="dUTPase-like"/>
    <property type="match status" value="1"/>
</dbReference>
<dbReference type="AlphaFoldDB" id="A0A137P0K1"/>
<accession>A0A137P0K1</accession>
<gene>
    <name evidence="1" type="ORF">CONCODRAFT_9150</name>
</gene>
<organism evidence="1 2">
    <name type="scientific">Conidiobolus coronatus (strain ATCC 28846 / CBS 209.66 / NRRL 28638)</name>
    <name type="common">Delacroixia coronata</name>
    <dbReference type="NCBI Taxonomy" id="796925"/>
    <lineage>
        <taxon>Eukaryota</taxon>
        <taxon>Fungi</taxon>
        <taxon>Fungi incertae sedis</taxon>
        <taxon>Zoopagomycota</taxon>
        <taxon>Entomophthoromycotina</taxon>
        <taxon>Entomophthoromycetes</taxon>
        <taxon>Entomophthorales</taxon>
        <taxon>Ancylistaceae</taxon>
        <taxon>Conidiobolus</taxon>
    </lineage>
</organism>